<evidence type="ECO:0000313" key="4">
    <source>
        <dbReference type="Proteomes" id="UP000261166"/>
    </source>
</evidence>
<dbReference type="PANTHER" id="PTHR40524:SF1">
    <property type="entry name" value="PEPTIDASE C39-LIKE DOMAIN-CONTAINING PROTEIN"/>
    <property type="match status" value="1"/>
</dbReference>
<evidence type="ECO:0000313" key="3">
    <source>
        <dbReference type="Proteomes" id="UP000260812"/>
    </source>
</evidence>
<reference evidence="2 4" key="1">
    <citation type="submission" date="2018-08" db="EMBL/GenBank/DDBJ databases">
        <title>A genome reference for cultivated species of the human gut microbiota.</title>
        <authorList>
            <person name="Zou Y."/>
            <person name="Xue W."/>
            <person name="Luo G."/>
        </authorList>
    </citation>
    <scope>NUCLEOTIDE SEQUENCE [LARGE SCALE GENOMIC DNA]</scope>
    <source>
        <strain evidence="1 4">AF26-4BH</strain>
        <strain evidence="2">TF05-5AC</strain>
    </source>
</reference>
<comment type="caution">
    <text evidence="2">The sequence shown here is derived from an EMBL/GenBank/DDBJ whole genome shotgun (WGS) entry which is preliminary data.</text>
</comment>
<proteinExistence type="predicted"/>
<dbReference type="EMBL" id="QVLV01000005">
    <property type="protein sequence ID" value="RGE61627.1"/>
    <property type="molecule type" value="Genomic_DNA"/>
</dbReference>
<evidence type="ECO:0000313" key="2">
    <source>
        <dbReference type="EMBL" id="RGE61627.1"/>
    </source>
</evidence>
<gene>
    <name evidence="1" type="ORF">DWY69_30345</name>
    <name evidence="2" type="ORF">DXC51_08675</name>
</gene>
<dbReference type="GeneID" id="97986950"/>
<dbReference type="Proteomes" id="UP000260812">
    <property type="component" value="Unassembled WGS sequence"/>
</dbReference>
<dbReference type="AlphaFoldDB" id="A0A3E3I6H3"/>
<organism evidence="2 3">
    <name type="scientific">Eisenbergiella massiliensis</name>
    <dbReference type="NCBI Taxonomy" id="1720294"/>
    <lineage>
        <taxon>Bacteria</taxon>
        <taxon>Bacillati</taxon>
        <taxon>Bacillota</taxon>
        <taxon>Clostridia</taxon>
        <taxon>Lachnospirales</taxon>
        <taxon>Lachnospiraceae</taxon>
        <taxon>Eisenbergiella</taxon>
    </lineage>
</organism>
<name>A0A3E3I6H3_9FIRM</name>
<protein>
    <recommendedName>
        <fullName evidence="5">Peptidase C39-like domain-containing protein</fullName>
    </recommendedName>
</protein>
<dbReference type="RefSeq" id="WP_117531873.1">
    <property type="nucleotide sequence ID" value="NZ_JBKUNB010000002.1"/>
</dbReference>
<dbReference type="EMBL" id="QVLU01000059">
    <property type="protein sequence ID" value="RGE59514.1"/>
    <property type="molecule type" value="Genomic_DNA"/>
</dbReference>
<dbReference type="PANTHER" id="PTHR40524">
    <property type="entry name" value="PEPTIDASE_C39_2 DOMAIN-CONTAINING PROTEIN"/>
    <property type="match status" value="1"/>
</dbReference>
<sequence>MKKKHLYALTVLLIILAAGALFFGMSRQRGSVLVRASHAAGSSDIICYLQSDPAWAEDFLGSSSYTMKSSGCLTTCLAAALQYEGITPETITGAADSIDPGALNMFLSKEHVYDNEGNIQWKPLENALNVTAVRQGADGITGKTLEKLLAKRIFPIVRVRVNGSGSFHYVLIVNSDGKEFRCMDPMNPSDSLVPLSDFGNRIYAVRYVYLE</sequence>
<accession>A0A3E3I6H3</accession>
<dbReference type="Proteomes" id="UP000261166">
    <property type="component" value="Unassembled WGS sequence"/>
</dbReference>
<dbReference type="OrthoDB" id="1861022at2"/>
<evidence type="ECO:0008006" key="5">
    <source>
        <dbReference type="Google" id="ProtNLM"/>
    </source>
</evidence>
<keyword evidence="3" id="KW-1185">Reference proteome</keyword>
<evidence type="ECO:0000313" key="1">
    <source>
        <dbReference type="EMBL" id="RGE59514.1"/>
    </source>
</evidence>